<dbReference type="AlphaFoldDB" id="A0A1D1VPG1"/>
<sequence length="124" mass="13898">MTGQPKLPVEVEFMLMWFPWTQLLVSAFKLNIITVYTGQNPLYGYISTGPAYIAALERAKMIYPDVFHNSTLYTVYYNGGLISCADGAVQIIFMAGNITEILDRTEGFSVIYSSSKSALHKLNR</sequence>
<evidence type="ECO:0000313" key="2">
    <source>
        <dbReference type="Proteomes" id="UP000186922"/>
    </source>
</evidence>
<evidence type="ECO:0008006" key="3">
    <source>
        <dbReference type="Google" id="ProtNLM"/>
    </source>
</evidence>
<accession>A0A1D1VPG1</accession>
<comment type="caution">
    <text evidence="1">The sequence shown here is derived from an EMBL/GenBank/DDBJ whole genome shotgun (WGS) entry which is preliminary data.</text>
</comment>
<organism evidence="1 2">
    <name type="scientific">Ramazzottius varieornatus</name>
    <name type="common">Water bear</name>
    <name type="synonym">Tardigrade</name>
    <dbReference type="NCBI Taxonomy" id="947166"/>
    <lineage>
        <taxon>Eukaryota</taxon>
        <taxon>Metazoa</taxon>
        <taxon>Ecdysozoa</taxon>
        <taxon>Tardigrada</taxon>
        <taxon>Eutardigrada</taxon>
        <taxon>Parachela</taxon>
        <taxon>Hypsibioidea</taxon>
        <taxon>Ramazzottiidae</taxon>
        <taxon>Ramazzottius</taxon>
    </lineage>
</organism>
<gene>
    <name evidence="1" type="primary">RvY_13356-1</name>
    <name evidence="1" type="synonym">RvY_13356.1</name>
    <name evidence="1" type="ORF">RvY_13356</name>
</gene>
<reference evidence="1 2" key="1">
    <citation type="journal article" date="2016" name="Nat. Commun.">
        <title>Extremotolerant tardigrade genome and improved radiotolerance of human cultured cells by tardigrade-unique protein.</title>
        <authorList>
            <person name="Hashimoto T."/>
            <person name="Horikawa D.D."/>
            <person name="Saito Y."/>
            <person name="Kuwahara H."/>
            <person name="Kozuka-Hata H."/>
            <person name="Shin-I T."/>
            <person name="Minakuchi Y."/>
            <person name="Ohishi K."/>
            <person name="Motoyama A."/>
            <person name="Aizu T."/>
            <person name="Enomoto A."/>
            <person name="Kondo K."/>
            <person name="Tanaka S."/>
            <person name="Hara Y."/>
            <person name="Koshikawa S."/>
            <person name="Sagara H."/>
            <person name="Miura T."/>
            <person name="Yokobori S."/>
            <person name="Miyagawa K."/>
            <person name="Suzuki Y."/>
            <person name="Kubo T."/>
            <person name="Oyama M."/>
            <person name="Kohara Y."/>
            <person name="Fujiyama A."/>
            <person name="Arakawa K."/>
            <person name="Katayama T."/>
            <person name="Toyoda A."/>
            <person name="Kunieda T."/>
        </authorList>
    </citation>
    <scope>NUCLEOTIDE SEQUENCE [LARGE SCALE GENOMIC DNA]</scope>
    <source>
        <strain evidence="1 2">YOKOZUNA-1</strain>
    </source>
</reference>
<keyword evidence="2" id="KW-1185">Reference proteome</keyword>
<evidence type="ECO:0000313" key="1">
    <source>
        <dbReference type="EMBL" id="GAV02841.1"/>
    </source>
</evidence>
<protein>
    <recommendedName>
        <fullName evidence="3">Receptor ligand binding region domain-containing protein</fullName>
    </recommendedName>
</protein>
<dbReference type="EMBL" id="BDGG01000008">
    <property type="protein sequence ID" value="GAV02841.1"/>
    <property type="molecule type" value="Genomic_DNA"/>
</dbReference>
<dbReference type="Proteomes" id="UP000186922">
    <property type="component" value="Unassembled WGS sequence"/>
</dbReference>
<proteinExistence type="predicted"/>
<name>A0A1D1VPG1_RAMVA</name>